<gene>
    <name evidence="2" type="ORF">CLCHR_19260</name>
</gene>
<sequence length="408" mass="46930">MIKRFKNVSYKSSIVTVLLFTITTPFILTNYIEVSAIQRETTTIESGGKYTESQHNFIIDAPVKSYDDIGKLEQVSNFKFKIPDFILEGNKVSGFQLRKLSEKCSAVEIFFENLNGSFSFQIFQGDPFESLKNVENDKTKAFENVKVHGEKEPLKIGGITGLNVTLSTTFPDRKIGNGTFIESQKITKYFIWQNEDLWYSIEYKSESKSSDSNSMSVNLSQSDILQIAQSIKYPEDLRNVKYSIVKDSYTESPVMNIYDKEDLEKAKNILEFNPKFPVEIDKELTMTSSIVRISDDYNKENNKNKFEINSFYNNKSGSIVFTQGKGLKDYKSIEKNDYLNEDEYGSLLIKPEKLVLNGIQIFKYASTGIVPEVSCLWKENDIYYSLTFYVNIEKSDEILRKFIDTKPL</sequence>
<organism evidence="2 3">
    <name type="scientific">Clostridium chromiireducens</name>
    <dbReference type="NCBI Taxonomy" id="225345"/>
    <lineage>
        <taxon>Bacteria</taxon>
        <taxon>Bacillati</taxon>
        <taxon>Bacillota</taxon>
        <taxon>Clostridia</taxon>
        <taxon>Eubacteriales</taxon>
        <taxon>Clostridiaceae</taxon>
        <taxon>Clostridium</taxon>
    </lineage>
</organism>
<comment type="caution">
    <text evidence="2">The sequence shown here is derived from an EMBL/GenBank/DDBJ whole genome shotgun (WGS) entry which is preliminary data.</text>
</comment>
<dbReference type="EMBL" id="MZGT01000022">
    <property type="protein sequence ID" value="OPJ62633.1"/>
    <property type="molecule type" value="Genomic_DNA"/>
</dbReference>
<keyword evidence="1" id="KW-0812">Transmembrane</keyword>
<dbReference type="RefSeq" id="WP_079439487.1">
    <property type="nucleotide sequence ID" value="NZ_MZGT01000022.1"/>
</dbReference>
<evidence type="ECO:0000256" key="1">
    <source>
        <dbReference type="SAM" id="Phobius"/>
    </source>
</evidence>
<accession>A0A1V4IRV0</accession>
<proteinExistence type="predicted"/>
<dbReference type="STRING" id="225345.CLCHR_19260"/>
<keyword evidence="1" id="KW-1133">Transmembrane helix</keyword>
<dbReference type="AlphaFoldDB" id="A0A1V4IRV0"/>
<protein>
    <submittedName>
        <fullName evidence="2">Uncharacterized protein</fullName>
    </submittedName>
</protein>
<keyword evidence="1" id="KW-0472">Membrane</keyword>
<keyword evidence="3" id="KW-1185">Reference proteome</keyword>
<name>A0A1V4IRV0_9CLOT</name>
<evidence type="ECO:0000313" key="2">
    <source>
        <dbReference type="EMBL" id="OPJ62633.1"/>
    </source>
</evidence>
<evidence type="ECO:0000313" key="3">
    <source>
        <dbReference type="Proteomes" id="UP000191056"/>
    </source>
</evidence>
<feature type="transmembrane region" description="Helical" evidence="1">
    <location>
        <begin position="12"/>
        <end position="32"/>
    </location>
</feature>
<dbReference type="OrthoDB" id="9816453at2"/>
<dbReference type="Proteomes" id="UP000191056">
    <property type="component" value="Unassembled WGS sequence"/>
</dbReference>
<reference evidence="2 3" key="1">
    <citation type="submission" date="2017-03" db="EMBL/GenBank/DDBJ databases">
        <title>Genome sequence of Clostridium chromiireducens DSM 23318.</title>
        <authorList>
            <person name="Poehlein A."/>
            <person name="Daniel R."/>
        </authorList>
    </citation>
    <scope>NUCLEOTIDE SEQUENCE [LARGE SCALE GENOMIC DNA]</scope>
    <source>
        <strain evidence="2 3">DSM 23318</strain>
    </source>
</reference>